<evidence type="ECO:0000313" key="2">
    <source>
        <dbReference type="Proteomes" id="UP001057402"/>
    </source>
</evidence>
<reference evidence="2" key="1">
    <citation type="journal article" date="2023" name="Front. Plant Sci.">
        <title>Chromosomal-level genome assembly of Melastoma candidum provides insights into trichome evolution.</title>
        <authorList>
            <person name="Zhong Y."/>
            <person name="Wu W."/>
            <person name="Sun C."/>
            <person name="Zou P."/>
            <person name="Liu Y."/>
            <person name="Dai S."/>
            <person name="Zhou R."/>
        </authorList>
    </citation>
    <scope>NUCLEOTIDE SEQUENCE [LARGE SCALE GENOMIC DNA]</scope>
</reference>
<protein>
    <submittedName>
        <fullName evidence="1">Uncharacterized protein</fullName>
    </submittedName>
</protein>
<comment type="caution">
    <text evidence="1">The sequence shown here is derived from an EMBL/GenBank/DDBJ whole genome shotgun (WGS) entry which is preliminary data.</text>
</comment>
<proteinExistence type="predicted"/>
<gene>
    <name evidence="1" type="ORF">MLD38_007438</name>
</gene>
<keyword evidence="2" id="KW-1185">Reference proteome</keyword>
<evidence type="ECO:0000313" key="1">
    <source>
        <dbReference type="EMBL" id="KAI4381359.1"/>
    </source>
</evidence>
<sequence length="318" mass="35061">MQNRHGRRNMSLILSTGANPRLKWTPELHLRFVEAVAHLGGADKATPKSLMRIMRVPGLTLYHLKSHLQKYRLGKSPRSDHSCDGDGQRGSDLVVRSSEANSDVSGDYNKVWSRKELGSFECPSEAGERHLPKIQVQGLQIAQALRLQLEVQRQLRAQMEVQKHLQLRIEAQGKYLQSVLRKAREMLAGYGDSSLSLEDARAELSHLVSMVDSSCPSSSLSDLTEVGNTSSPESCHVLKLLKGVSSLESSLTSSESSGRKDELKESTHSQSSGGKRPPVAPDAGEHKRRKLESPAQIDLNCQYTNEYGSDPTALDLNS</sequence>
<dbReference type="Proteomes" id="UP001057402">
    <property type="component" value="Chromosome 3"/>
</dbReference>
<organism evidence="1 2">
    <name type="scientific">Melastoma candidum</name>
    <dbReference type="NCBI Taxonomy" id="119954"/>
    <lineage>
        <taxon>Eukaryota</taxon>
        <taxon>Viridiplantae</taxon>
        <taxon>Streptophyta</taxon>
        <taxon>Embryophyta</taxon>
        <taxon>Tracheophyta</taxon>
        <taxon>Spermatophyta</taxon>
        <taxon>Magnoliopsida</taxon>
        <taxon>eudicotyledons</taxon>
        <taxon>Gunneridae</taxon>
        <taxon>Pentapetalae</taxon>
        <taxon>rosids</taxon>
        <taxon>malvids</taxon>
        <taxon>Myrtales</taxon>
        <taxon>Melastomataceae</taxon>
        <taxon>Melastomatoideae</taxon>
        <taxon>Melastomateae</taxon>
        <taxon>Melastoma</taxon>
    </lineage>
</organism>
<dbReference type="EMBL" id="CM042882">
    <property type="protein sequence ID" value="KAI4381359.1"/>
    <property type="molecule type" value="Genomic_DNA"/>
</dbReference>
<accession>A0ACB9RR44</accession>
<name>A0ACB9RR44_9MYRT</name>